<organism evidence="2 3">
    <name type="scientific">Colletotrichum zoysiae</name>
    <dbReference type="NCBI Taxonomy" id="1216348"/>
    <lineage>
        <taxon>Eukaryota</taxon>
        <taxon>Fungi</taxon>
        <taxon>Dikarya</taxon>
        <taxon>Ascomycota</taxon>
        <taxon>Pezizomycotina</taxon>
        <taxon>Sordariomycetes</taxon>
        <taxon>Hypocreomycetidae</taxon>
        <taxon>Glomerellales</taxon>
        <taxon>Glomerellaceae</taxon>
        <taxon>Colletotrichum</taxon>
        <taxon>Colletotrichum graminicola species complex</taxon>
    </lineage>
</organism>
<proteinExistence type="predicted"/>
<dbReference type="Proteomes" id="UP001232148">
    <property type="component" value="Unassembled WGS sequence"/>
</dbReference>
<name>A0AAD9HU51_9PEZI</name>
<sequence>MAILVPTRGDTAHSGALSTTKSNAGRSGRWVANGIISINCQRVVECHGKARHVGCRLSDVIVVVVVVVVPPWHGLPLFPTACACRLGVLEAHPSWPSRDSLLGAASLIVSPVPSYSAACNVIRPTPQNHTLATETAPCNMDGSWPRPFACRRKERQWDTGAPRHCQLRDRMNRFESTR</sequence>
<feature type="compositionally biased region" description="Polar residues" evidence="1">
    <location>
        <begin position="16"/>
        <end position="25"/>
    </location>
</feature>
<dbReference type="AlphaFoldDB" id="A0AAD9HU51"/>
<dbReference type="EMBL" id="MU842810">
    <property type="protein sequence ID" value="KAK2035073.1"/>
    <property type="molecule type" value="Genomic_DNA"/>
</dbReference>
<evidence type="ECO:0000313" key="3">
    <source>
        <dbReference type="Proteomes" id="UP001232148"/>
    </source>
</evidence>
<gene>
    <name evidence="2" type="ORF">LX32DRAFT_253003</name>
</gene>
<accession>A0AAD9HU51</accession>
<reference evidence="2" key="1">
    <citation type="submission" date="2021-06" db="EMBL/GenBank/DDBJ databases">
        <title>Comparative genomics, transcriptomics and evolutionary studies reveal genomic signatures of adaptation to plant cell wall in hemibiotrophic fungi.</title>
        <authorList>
            <consortium name="DOE Joint Genome Institute"/>
            <person name="Baroncelli R."/>
            <person name="Diaz J.F."/>
            <person name="Benocci T."/>
            <person name="Peng M."/>
            <person name="Battaglia E."/>
            <person name="Haridas S."/>
            <person name="Andreopoulos W."/>
            <person name="Labutti K."/>
            <person name="Pangilinan J."/>
            <person name="Floch G.L."/>
            <person name="Makela M.R."/>
            <person name="Henrissat B."/>
            <person name="Grigoriev I.V."/>
            <person name="Crouch J.A."/>
            <person name="De Vries R.P."/>
            <person name="Sukno S.A."/>
            <person name="Thon M.R."/>
        </authorList>
    </citation>
    <scope>NUCLEOTIDE SEQUENCE</scope>
    <source>
        <strain evidence="2">MAFF235873</strain>
    </source>
</reference>
<evidence type="ECO:0000256" key="1">
    <source>
        <dbReference type="SAM" id="MobiDB-lite"/>
    </source>
</evidence>
<comment type="caution">
    <text evidence="2">The sequence shown here is derived from an EMBL/GenBank/DDBJ whole genome shotgun (WGS) entry which is preliminary data.</text>
</comment>
<evidence type="ECO:0000313" key="2">
    <source>
        <dbReference type="EMBL" id="KAK2035073.1"/>
    </source>
</evidence>
<keyword evidence="3" id="KW-1185">Reference proteome</keyword>
<protein>
    <submittedName>
        <fullName evidence="2">Uncharacterized protein</fullName>
    </submittedName>
</protein>
<feature type="region of interest" description="Disordered" evidence="1">
    <location>
        <begin position="1"/>
        <end position="25"/>
    </location>
</feature>